<sequence>MPGKTINRGETIIVFGIVQDVDGRRHARCPGDFAQSFGSVTRFRRGLYGRWRSSLARGVDSLCHLEECYTPLTKSDITATASFVSRHDGVDLPYCLFSEGTHSASSFSRVFRPGRYAQRSPKPAHTIRDELLP</sequence>
<dbReference type="EMBL" id="KN824981">
    <property type="protein sequence ID" value="KIK96537.1"/>
    <property type="molecule type" value="Genomic_DNA"/>
</dbReference>
<reference evidence="1 2" key="1">
    <citation type="submission" date="2014-04" db="EMBL/GenBank/DDBJ databases">
        <authorList>
            <consortium name="DOE Joint Genome Institute"/>
            <person name="Kuo A."/>
            <person name="Kohler A."/>
            <person name="Jargeat P."/>
            <person name="Nagy L.G."/>
            <person name="Floudas D."/>
            <person name="Copeland A."/>
            <person name="Barry K.W."/>
            <person name="Cichocki N."/>
            <person name="Veneault-Fourrey C."/>
            <person name="LaButti K."/>
            <person name="Lindquist E.A."/>
            <person name="Lipzen A."/>
            <person name="Lundell T."/>
            <person name="Morin E."/>
            <person name="Murat C."/>
            <person name="Sun H."/>
            <person name="Tunlid A."/>
            <person name="Henrissat B."/>
            <person name="Grigoriev I.V."/>
            <person name="Hibbett D.S."/>
            <person name="Martin F."/>
            <person name="Nordberg H.P."/>
            <person name="Cantor M.N."/>
            <person name="Hua S.X."/>
        </authorList>
    </citation>
    <scope>NUCLEOTIDE SEQUENCE [LARGE SCALE GENOMIC DNA]</scope>
    <source>
        <strain evidence="1 2">Ve08.2h10</strain>
    </source>
</reference>
<proteinExistence type="predicted"/>
<dbReference type="InParanoid" id="A0A0D0DFM9"/>
<keyword evidence="2" id="KW-1185">Reference proteome</keyword>
<gene>
    <name evidence="1" type="ORF">PAXRUDRAFT_300574</name>
</gene>
<protein>
    <submittedName>
        <fullName evidence="1">Uncharacterized protein</fullName>
    </submittedName>
</protein>
<dbReference type="AlphaFoldDB" id="A0A0D0DFM9"/>
<name>A0A0D0DFM9_9AGAM</name>
<accession>A0A0D0DFM9</accession>
<dbReference type="HOGENOM" id="CLU_1907337_0_0_1"/>
<evidence type="ECO:0000313" key="2">
    <source>
        <dbReference type="Proteomes" id="UP000054538"/>
    </source>
</evidence>
<organism evidence="1 2">
    <name type="scientific">Paxillus rubicundulus Ve08.2h10</name>
    <dbReference type="NCBI Taxonomy" id="930991"/>
    <lineage>
        <taxon>Eukaryota</taxon>
        <taxon>Fungi</taxon>
        <taxon>Dikarya</taxon>
        <taxon>Basidiomycota</taxon>
        <taxon>Agaricomycotina</taxon>
        <taxon>Agaricomycetes</taxon>
        <taxon>Agaricomycetidae</taxon>
        <taxon>Boletales</taxon>
        <taxon>Paxilineae</taxon>
        <taxon>Paxillaceae</taxon>
        <taxon>Paxillus</taxon>
    </lineage>
</organism>
<reference evidence="2" key="2">
    <citation type="submission" date="2015-01" db="EMBL/GenBank/DDBJ databases">
        <title>Evolutionary Origins and Diversification of the Mycorrhizal Mutualists.</title>
        <authorList>
            <consortium name="DOE Joint Genome Institute"/>
            <consortium name="Mycorrhizal Genomics Consortium"/>
            <person name="Kohler A."/>
            <person name="Kuo A."/>
            <person name="Nagy L.G."/>
            <person name="Floudas D."/>
            <person name="Copeland A."/>
            <person name="Barry K.W."/>
            <person name="Cichocki N."/>
            <person name="Veneault-Fourrey C."/>
            <person name="LaButti K."/>
            <person name="Lindquist E.A."/>
            <person name="Lipzen A."/>
            <person name="Lundell T."/>
            <person name="Morin E."/>
            <person name="Murat C."/>
            <person name="Riley R."/>
            <person name="Ohm R."/>
            <person name="Sun H."/>
            <person name="Tunlid A."/>
            <person name="Henrissat B."/>
            <person name="Grigoriev I.V."/>
            <person name="Hibbett D.S."/>
            <person name="Martin F."/>
        </authorList>
    </citation>
    <scope>NUCLEOTIDE SEQUENCE [LARGE SCALE GENOMIC DNA]</scope>
    <source>
        <strain evidence="2">Ve08.2h10</strain>
    </source>
</reference>
<evidence type="ECO:0000313" key="1">
    <source>
        <dbReference type="EMBL" id="KIK96537.1"/>
    </source>
</evidence>
<dbReference type="Proteomes" id="UP000054538">
    <property type="component" value="Unassembled WGS sequence"/>
</dbReference>